<sequence>MEIFRNIIVVFLILTIASAVLSCLYAGTMPIGHGSHDSMTGNSNVFTHIAHAKQIISIPVSAISLIVAVVLSVAIFVLASFHKKLELAQIWLVFYSRLKDSLAPRIAKQKIDHWLSRFERSPEYLVPA</sequence>
<keyword evidence="1" id="KW-0812">Transmembrane</keyword>
<dbReference type="EMBL" id="MHNW01000002">
    <property type="protein sequence ID" value="OGZ54746.1"/>
    <property type="molecule type" value="Genomic_DNA"/>
</dbReference>
<proteinExistence type="predicted"/>
<organism evidence="2 3">
    <name type="scientific">Candidatus Ryanbacteria bacterium RIFCSPLOWO2_01_FULL_48_26</name>
    <dbReference type="NCBI Taxonomy" id="1802126"/>
    <lineage>
        <taxon>Bacteria</taxon>
        <taxon>Candidatus Ryaniibacteriota</taxon>
    </lineage>
</organism>
<dbReference type="AlphaFoldDB" id="A0A1G2GX16"/>
<dbReference type="Proteomes" id="UP000179106">
    <property type="component" value="Unassembled WGS sequence"/>
</dbReference>
<evidence type="ECO:0000313" key="2">
    <source>
        <dbReference type="EMBL" id="OGZ54746.1"/>
    </source>
</evidence>
<dbReference type="PROSITE" id="PS51257">
    <property type="entry name" value="PROKAR_LIPOPROTEIN"/>
    <property type="match status" value="1"/>
</dbReference>
<gene>
    <name evidence="2" type="ORF">A3B25_01660</name>
</gene>
<evidence type="ECO:0000313" key="3">
    <source>
        <dbReference type="Proteomes" id="UP000179106"/>
    </source>
</evidence>
<feature type="transmembrane region" description="Helical" evidence="1">
    <location>
        <begin position="7"/>
        <end position="27"/>
    </location>
</feature>
<keyword evidence="1" id="KW-1133">Transmembrane helix</keyword>
<protein>
    <submittedName>
        <fullName evidence="2">Uncharacterized protein</fullName>
    </submittedName>
</protein>
<reference evidence="2 3" key="1">
    <citation type="journal article" date="2016" name="Nat. Commun.">
        <title>Thousands of microbial genomes shed light on interconnected biogeochemical processes in an aquifer system.</title>
        <authorList>
            <person name="Anantharaman K."/>
            <person name="Brown C.T."/>
            <person name="Hug L.A."/>
            <person name="Sharon I."/>
            <person name="Castelle C.J."/>
            <person name="Probst A.J."/>
            <person name="Thomas B.C."/>
            <person name="Singh A."/>
            <person name="Wilkins M.J."/>
            <person name="Karaoz U."/>
            <person name="Brodie E.L."/>
            <person name="Williams K.H."/>
            <person name="Hubbard S.S."/>
            <person name="Banfield J.F."/>
        </authorList>
    </citation>
    <scope>NUCLEOTIDE SEQUENCE [LARGE SCALE GENOMIC DNA]</scope>
</reference>
<comment type="caution">
    <text evidence="2">The sequence shown here is derived from an EMBL/GenBank/DDBJ whole genome shotgun (WGS) entry which is preliminary data.</text>
</comment>
<feature type="transmembrane region" description="Helical" evidence="1">
    <location>
        <begin position="55"/>
        <end position="79"/>
    </location>
</feature>
<keyword evidence="1" id="KW-0472">Membrane</keyword>
<name>A0A1G2GX16_9BACT</name>
<accession>A0A1G2GX16</accession>
<evidence type="ECO:0000256" key="1">
    <source>
        <dbReference type="SAM" id="Phobius"/>
    </source>
</evidence>
<dbReference type="STRING" id="1802126.A3B25_01660"/>